<protein>
    <submittedName>
        <fullName evidence="2">IgA-specific serine endopeptidase</fullName>
        <ecNumber evidence="2">3.4.21.72</ecNumber>
    </submittedName>
</protein>
<evidence type="ECO:0000313" key="3">
    <source>
        <dbReference type="Proteomes" id="UP000215914"/>
    </source>
</evidence>
<feature type="region of interest" description="Disordered" evidence="1">
    <location>
        <begin position="149"/>
        <end position="168"/>
    </location>
</feature>
<reference evidence="2" key="1">
    <citation type="journal article" date="2017" name="Nature">
        <title>The sunflower genome provides insights into oil metabolism, flowering and Asterid evolution.</title>
        <authorList>
            <person name="Badouin H."/>
            <person name="Gouzy J."/>
            <person name="Grassa C.J."/>
            <person name="Murat F."/>
            <person name="Staton S.E."/>
            <person name="Cottret L."/>
            <person name="Lelandais-Briere C."/>
            <person name="Owens G.L."/>
            <person name="Carrere S."/>
            <person name="Mayjonade B."/>
            <person name="Legrand L."/>
            <person name="Gill N."/>
            <person name="Kane N.C."/>
            <person name="Bowers J.E."/>
            <person name="Hubner S."/>
            <person name="Bellec A."/>
            <person name="Berard A."/>
            <person name="Berges H."/>
            <person name="Blanchet N."/>
            <person name="Boniface M.C."/>
            <person name="Brunel D."/>
            <person name="Catrice O."/>
            <person name="Chaidir N."/>
            <person name="Claudel C."/>
            <person name="Donnadieu C."/>
            <person name="Faraut T."/>
            <person name="Fievet G."/>
            <person name="Helmstetter N."/>
            <person name="King M."/>
            <person name="Knapp S.J."/>
            <person name="Lai Z."/>
            <person name="Le Paslier M.C."/>
            <person name="Lippi Y."/>
            <person name="Lorenzon L."/>
            <person name="Mandel J.R."/>
            <person name="Marage G."/>
            <person name="Marchand G."/>
            <person name="Marquand E."/>
            <person name="Bret-Mestries E."/>
            <person name="Morien E."/>
            <person name="Nambeesan S."/>
            <person name="Nguyen T."/>
            <person name="Pegot-Espagnet P."/>
            <person name="Pouilly N."/>
            <person name="Raftis F."/>
            <person name="Sallet E."/>
            <person name="Schiex T."/>
            <person name="Thomas J."/>
            <person name="Vandecasteele C."/>
            <person name="Vares D."/>
            <person name="Vear F."/>
            <person name="Vautrin S."/>
            <person name="Crespi M."/>
            <person name="Mangin B."/>
            <person name="Burke J.M."/>
            <person name="Salse J."/>
            <person name="Munos S."/>
            <person name="Vincourt P."/>
            <person name="Rieseberg L.H."/>
            <person name="Langlade N.B."/>
        </authorList>
    </citation>
    <scope>NUCLEOTIDE SEQUENCE</scope>
    <source>
        <tissue evidence="2">Leaves</tissue>
    </source>
</reference>
<evidence type="ECO:0000256" key="1">
    <source>
        <dbReference type="SAM" id="MobiDB-lite"/>
    </source>
</evidence>
<dbReference type="EMBL" id="MNCJ02000320">
    <property type="protein sequence ID" value="KAF5804495.1"/>
    <property type="molecule type" value="Genomic_DNA"/>
</dbReference>
<dbReference type="Gramene" id="mRNA:HanXRQr2_Chr05g0197691">
    <property type="protein sequence ID" value="mRNA:HanXRQr2_Chr05g0197691"/>
    <property type="gene ID" value="HanXRQr2_Chr05g0197691"/>
</dbReference>
<gene>
    <name evidence="2" type="ORF">HanXRQr2_Chr05g0197691</name>
</gene>
<reference evidence="2" key="2">
    <citation type="submission" date="2020-06" db="EMBL/GenBank/DDBJ databases">
        <title>Helianthus annuus Genome sequencing and assembly Release 2.</title>
        <authorList>
            <person name="Gouzy J."/>
            <person name="Langlade N."/>
            <person name="Munos S."/>
        </authorList>
    </citation>
    <scope>NUCLEOTIDE SEQUENCE</scope>
    <source>
        <tissue evidence="2">Leaves</tissue>
    </source>
</reference>
<name>A0A9K3IXC5_HELAN</name>
<dbReference type="GO" id="GO:0016787">
    <property type="term" value="F:hydrolase activity"/>
    <property type="evidence" value="ECO:0007669"/>
    <property type="project" value="UniProtKB-KW"/>
</dbReference>
<proteinExistence type="predicted"/>
<dbReference type="EC" id="3.4.21.72" evidence="2"/>
<accession>A0A9K3IXC5</accession>
<dbReference type="Proteomes" id="UP000215914">
    <property type="component" value="Unassembled WGS sequence"/>
</dbReference>
<sequence length="230" mass="25962">MVGAIPLVGKTSNLRSLYKFSPEIKKKTPEKGVKFTEPEPKRQKITIKSSQTAGVESAKEKNVAEKDAAKAAEEQRKAEERRKKSEEEKKRKGEEDKKSEEAKRKKAEEEKRAEVAKRKRASELEKEKERKKAMEKPVNVSKFEVLKGPERRQEPEVARPTHPAHAEAHDRTKIVLARGRVGMFPVARALVGLGAITHKSLGRRILSVIFIIKAIPRKNVAALPTKLLRV</sequence>
<dbReference type="AlphaFoldDB" id="A0A9K3IXC5"/>
<keyword evidence="3" id="KW-1185">Reference proteome</keyword>
<evidence type="ECO:0000313" key="2">
    <source>
        <dbReference type="EMBL" id="KAF5804495.1"/>
    </source>
</evidence>
<feature type="compositionally biased region" description="Basic and acidic residues" evidence="1">
    <location>
        <begin position="22"/>
        <end position="42"/>
    </location>
</feature>
<organism evidence="2 3">
    <name type="scientific">Helianthus annuus</name>
    <name type="common">Common sunflower</name>
    <dbReference type="NCBI Taxonomy" id="4232"/>
    <lineage>
        <taxon>Eukaryota</taxon>
        <taxon>Viridiplantae</taxon>
        <taxon>Streptophyta</taxon>
        <taxon>Embryophyta</taxon>
        <taxon>Tracheophyta</taxon>
        <taxon>Spermatophyta</taxon>
        <taxon>Magnoliopsida</taxon>
        <taxon>eudicotyledons</taxon>
        <taxon>Gunneridae</taxon>
        <taxon>Pentapetalae</taxon>
        <taxon>asterids</taxon>
        <taxon>campanulids</taxon>
        <taxon>Asterales</taxon>
        <taxon>Asteraceae</taxon>
        <taxon>Asteroideae</taxon>
        <taxon>Heliantheae alliance</taxon>
        <taxon>Heliantheae</taxon>
        <taxon>Helianthus</taxon>
    </lineage>
</organism>
<comment type="caution">
    <text evidence="2">The sequence shown here is derived from an EMBL/GenBank/DDBJ whole genome shotgun (WGS) entry which is preliminary data.</text>
</comment>
<keyword evidence="2" id="KW-0378">Hydrolase</keyword>
<feature type="compositionally biased region" description="Basic and acidic residues" evidence="1">
    <location>
        <begin position="57"/>
        <end position="135"/>
    </location>
</feature>
<feature type="region of interest" description="Disordered" evidence="1">
    <location>
        <begin position="19"/>
        <end position="136"/>
    </location>
</feature>